<feature type="compositionally biased region" description="Basic and acidic residues" evidence="1">
    <location>
        <begin position="93"/>
        <end position="120"/>
    </location>
</feature>
<sequence>MRPQFPPATPGPLYPFVAVHAPPAALPPPAAPTAARAPRAGTAAAARCTRRHPHSTCRRLRSTRLPRKLSPARAGRRRRPRNWPPAQAATARCGEEEQVQHRRLGPEREEVTIGGGEKRQQSGSNGLKSRAATWS</sequence>
<evidence type="ECO:0000313" key="2">
    <source>
        <dbReference type="EMBL" id="KAG2636785.1"/>
    </source>
</evidence>
<feature type="region of interest" description="Disordered" evidence="1">
    <location>
        <begin position="23"/>
        <end position="135"/>
    </location>
</feature>
<feature type="compositionally biased region" description="Basic residues" evidence="1">
    <location>
        <begin position="48"/>
        <end position="67"/>
    </location>
</feature>
<keyword evidence="3" id="KW-1185">Reference proteome</keyword>
<dbReference type="Proteomes" id="UP000823388">
    <property type="component" value="Chromosome 2N"/>
</dbReference>
<comment type="caution">
    <text evidence="2">The sequence shown here is derived from an EMBL/GenBank/DDBJ whole genome shotgun (WGS) entry which is preliminary data.</text>
</comment>
<feature type="compositionally biased region" description="Polar residues" evidence="1">
    <location>
        <begin position="121"/>
        <end position="135"/>
    </location>
</feature>
<organism evidence="2 3">
    <name type="scientific">Panicum virgatum</name>
    <name type="common">Blackwell switchgrass</name>
    <dbReference type="NCBI Taxonomy" id="38727"/>
    <lineage>
        <taxon>Eukaryota</taxon>
        <taxon>Viridiplantae</taxon>
        <taxon>Streptophyta</taxon>
        <taxon>Embryophyta</taxon>
        <taxon>Tracheophyta</taxon>
        <taxon>Spermatophyta</taxon>
        <taxon>Magnoliopsida</taxon>
        <taxon>Liliopsida</taxon>
        <taxon>Poales</taxon>
        <taxon>Poaceae</taxon>
        <taxon>PACMAD clade</taxon>
        <taxon>Panicoideae</taxon>
        <taxon>Panicodae</taxon>
        <taxon>Paniceae</taxon>
        <taxon>Panicinae</taxon>
        <taxon>Panicum</taxon>
        <taxon>Panicum sect. Hiantes</taxon>
    </lineage>
</organism>
<dbReference type="EMBL" id="CM029040">
    <property type="protein sequence ID" value="KAG2636785.1"/>
    <property type="molecule type" value="Genomic_DNA"/>
</dbReference>
<dbReference type="AlphaFoldDB" id="A0A8T0VPV1"/>
<evidence type="ECO:0000256" key="1">
    <source>
        <dbReference type="SAM" id="MobiDB-lite"/>
    </source>
</evidence>
<name>A0A8T0VPV1_PANVG</name>
<proteinExistence type="predicted"/>
<gene>
    <name evidence="2" type="ORF">PVAP13_2NG472400</name>
</gene>
<feature type="compositionally biased region" description="Low complexity" evidence="1">
    <location>
        <begin position="32"/>
        <end position="47"/>
    </location>
</feature>
<evidence type="ECO:0000313" key="3">
    <source>
        <dbReference type="Proteomes" id="UP000823388"/>
    </source>
</evidence>
<accession>A0A8T0VPV1</accession>
<protein>
    <submittedName>
        <fullName evidence="2">Uncharacterized protein</fullName>
    </submittedName>
</protein>
<reference evidence="2" key="1">
    <citation type="submission" date="2020-05" db="EMBL/GenBank/DDBJ databases">
        <title>WGS assembly of Panicum virgatum.</title>
        <authorList>
            <person name="Lovell J.T."/>
            <person name="Jenkins J."/>
            <person name="Shu S."/>
            <person name="Juenger T.E."/>
            <person name="Schmutz J."/>
        </authorList>
    </citation>
    <scope>NUCLEOTIDE SEQUENCE</scope>
    <source>
        <strain evidence="2">AP13</strain>
    </source>
</reference>